<evidence type="ECO:0000313" key="1">
    <source>
        <dbReference type="EMBL" id="BDB53272.1"/>
    </source>
</evidence>
<name>A0ABM7UZG4_9FLAO</name>
<sequence>MRYFEFDIKIKYNHSRLLKTVKTKKSDRIPNVNILIISKPENEACVMGWNNNTILKMRLTSM</sequence>
<organism evidence="1 2">
    <name type="scientific">Flavobacterium ammonificans</name>
    <dbReference type="NCBI Taxonomy" id="1751056"/>
    <lineage>
        <taxon>Bacteria</taxon>
        <taxon>Pseudomonadati</taxon>
        <taxon>Bacteroidota</taxon>
        <taxon>Flavobacteriia</taxon>
        <taxon>Flavobacteriales</taxon>
        <taxon>Flavobacteriaceae</taxon>
        <taxon>Flavobacterium</taxon>
    </lineage>
</organism>
<reference evidence="1 2" key="1">
    <citation type="journal article" date="2022" name="Int. J. Syst. Evol. Microbiol.">
        <title>Flavobacterium ammonificans sp. nov. and Flavobacterium ammoniigenes sp. nov., ammonifying bacteria isolated from surface river water.</title>
        <authorList>
            <person name="Watanabe K."/>
            <person name="Kitamura T."/>
            <person name="Ogata Y."/>
            <person name="Shindo C."/>
            <person name="Suda W."/>
        </authorList>
    </citation>
    <scope>NUCLEOTIDE SEQUENCE [LARGE SCALE GENOMIC DNA]</scope>
    <source>
        <strain evidence="1 2">GENT11</strain>
    </source>
</reference>
<accession>A0ABM7UZG4</accession>
<reference evidence="1 2" key="2">
    <citation type="journal article" date="2022" name="Microorganisms">
        <title>Complete Genome Sequences of Two Flavobacterium ammonificans Strains and a Flavobacterium ammoniigenes Strain of Ammonifying Bacterioplankton Isolated from Surface River Water.</title>
        <authorList>
            <person name="Suda W."/>
            <person name="Ogata Y."/>
            <person name="Shindo C."/>
            <person name="Watanabe K."/>
        </authorList>
    </citation>
    <scope>NUCLEOTIDE SEQUENCE [LARGE SCALE GENOMIC DNA]</scope>
    <source>
        <strain evidence="1 2">GENT11</strain>
    </source>
</reference>
<proteinExistence type="predicted"/>
<protein>
    <submittedName>
        <fullName evidence="1">Uncharacterized protein</fullName>
    </submittedName>
</protein>
<evidence type="ECO:0000313" key="2">
    <source>
        <dbReference type="Proteomes" id="UP001319865"/>
    </source>
</evidence>
<gene>
    <name evidence="1" type="ORF">GENT11_15840</name>
</gene>
<dbReference type="Proteomes" id="UP001319865">
    <property type="component" value="Chromosome"/>
</dbReference>
<dbReference type="EMBL" id="AP025183">
    <property type="protein sequence ID" value="BDB53272.1"/>
    <property type="molecule type" value="Genomic_DNA"/>
</dbReference>
<keyword evidence="2" id="KW-1185">Reference proteome</keyword>